<evidence type="ECO:0000313" key="4">
    <source>
        <dbReference type="Proteomes" id="UP000070444"/>
    </source>
</evidence>
<proteinExistence type="predicted"/>
<dbReference type="GO" id="GO:0005085">
    <property type="term" value="F:guanyl-nucleotide exchange factor activity"/>
    <property type="evidence" value="ECO:0007669"/>
    <property type="project" value="InterPro"/>
</dbReference>
<evidence type="ECO:0000256" key="1">
    <source>
        <dbReference type="SAM" id="MobiDB-lite"/>
    </source>
</evidence>
<name>A0A137P1F4_CONC2</name>
<feature type="compositionally biased region" description="Low complexity" evidence="1">
    <location>
        <begin position="131"/>
        <end position="145"/>
    </location>
</feature>
<dbReference type="InterPro" id="IPR035999">
    <property type="entry name" value="Sec7_dom_sf"/>
</dbReference>
<organism evidence="3 4">
    <name type="scientific">Conidiobolus coronatus (strain ATCC 28846 / CBS 209.66 / NRRL 28638)</name>
    <name type="common">Delacroixia coronata</name>
    <dbReference type="NCBI Taxonomy" id="796925"/>
    <lineage>
        <taxon>Eukaryota</taxon>
        <taxon>Fungi</taxon>
        <taxon>Fungi incertae sedis</taxon>
        <taxon>Zoopagomycota</taxon>
        <taxon>Entomophthoromycotina</taxon>
        <taxon>Entomophthoromycetes</taxon>
        <taxon>Entomophthorales</taxon>
        <taxon>Ancylistaceae</taxon>
        <taxon>Conidiobolus</taxon>
    </lineage>
</organism>
<protein>
    <recommendedName>
        <fullName evidence="2">SEC7 domain-containing protein</fullName>
    </recommendedName>
</protein>
<dbReference type="Pfam" id="PF01369">
    <property type="entry name" value="Sec7"/>
    <property type="match status" value="1"/>
</dbReference>
<dbReference type="OrthoDB" id="5594047at2759"/>
<dbReference type="Proteomes" id="UP000070444">
    <property type="component" value="Unassembled WGS sequence"/>
</dbReference>
<dbReference type="InterPro" id="IPR023394">
    <property type="entry name" value="Sec7_C_sf"/>
</dbReference>
<reference evidence="3 4" key="1">
    <citation type="journal article" date="2015" name="Genome Biol. Evol.">
        <title>Phylogenomic analyses indicate that early fungi evolved digesting cell walls of algal ancestors of land plants.</title>
        <authorList>
            <person name="Chang Y."/>
            <person name="Wang S."/>
            <person name="Sekimoto S."/>
            <person name="Aerts A.L."/>
            <person name="Choi C."/>
            <person name="Clum A."/>
            <person name="LaButti K.M."/>
            <person name="Lindquist E.A."/>
            <person name="Yee Ngan C."/>
            <person name="Ohm R.A."/>
            <person name="Salamov A.A."/>
            <person name="Grigoriev I.V."/>
            <person name="Spatafora J.W."/>
            <person name="Berbee M.L."/>
        </authorList>
    </citation>
    <scope>NUCLEOTIDE SEQUENCE [LARGE SCALE GENOMIC DNA]</scope>
    <source>
        <strain evidence="3 4">NRRL 28638</strain>
    </source>
</reference>
<feature type="region of interest" description="Disordered" evidence="1">
    <location>
        <begin position="167"/>
        <end position="198"/>
    </location>
</feature>
<dbReference type="AlphaFoldDB" id="A0A137P1F4"/>
<dbReference type="SUPFAM" id="SSF48425">
    <property type="entry name" value="Sec7 domain"/>
    <property type="match status" value="1"/>
</dbReference>
<dbReference type="PROSITE" id="PS50190">
    <property type="entry name" value="SEC7"/>
    <property type="match status" value="1"/>
</dbReference>
<dbReference type="EMBL" id="KQ964556">
    <property type="protein sequence ID" value="KXN68895.1"/>
    <property type="molecule type" value="Genomic_DNA"/>
</dbReference>
<sequence length="198" mass="22937">MLKALRATLDKIEVSSNRISDLRDDIQELAEEYCQSNPETYTAFNPLDPVDLMFNLFWFFLIVDHELRSPTTRGRITSSHFIRTIREAYPKQLVDKAALKAIYEDIKKKPLISRSIPEEPQTIELPTIQPTTTASSTSSSTTRSSPNNLSEPIRKWWRKIRRQSTEAHSDSRINYDPNIPFRNLDDTTQHRPPPRIAL</sequence>
<dbReference type="Gene3D" id="1.10.1000.11">
    <property type="entry name" value="Arf Nucleotide-binding Site Opener,domain 2"/>
    <property type="match status" value="1"/>
</dbReference>
<feature type="domain" description="SEC7" evidence="2">
    <location>
        <begin position="4"/>
        <end position="109"/>
    </location>
</feature>
<dbReference type="STRING" id="796925.A0A137P1F4"/>
<accession>A0A137P1F4</accession>
<evidence type="ECO:0000313" key="3">
    <source>
        <dbReference type="EMBL" id="KXN68895.1"/>
    </source>
</evidence>
<dbReference type="GO" id="GO:0032012">
    <property type="term" value="P:regulation of ARF protein signal transduction"/>
    <property type="evidence" value="ECO:0007669"/>
    <property type="project" value="InterPro"/>
</dbReference>
<evidence type="ECO:0000259" key="2">
    <source>
        <dbReference type="PROSITE" id="PS50190"/>
    </source>
</evidence>
<feature type="region of interest" description="Disordered" evidence="1">
    <location>
        <begin position="114"/>
        <end position="149"/>
    </location>
</feature>
<keyword evidence="4" id="KW-1185">Reference proteome</keyword>
<dbReference type="InterPro" id="IPR000904">
    <property type="entry name" value="Sec7_dom"/>
</dbReference>
<gene>
    <name evidence="3" type="ORF">CONCODRAFT_79600</name>
</gene>